<dbReference type="EMBL" id="BONE01000022">
    <property type="protein sequence ID" value="GIF73559.1"/>
    <property type="molecule type" value="Genomic_DNA"/>
</dbReference>
<dbReference type="Proteomes" id="UP000604117">
    <property type="component" value="Unassembled WGS sequence"/>
</dbReference>
<name>A0ABQ4CQK2_9ACTN</name>
<organism evidence="1 2">
    <name type="scientific">Asanoa siamensis</name>
    <dbReference type="NCBI Taxonomy" id="926357"/>
    <lineage>
        <taxon>Bacteria</taxon>
        <taxon>Bacillati</taxon>
        <taxon>Actinomycetota</taxon>
        <taxon>Actinomycetes</taxon>
        <taxon>Micromonosporales</taxon>
        <taxon>Micromonosporaceae</taxon>
        <taxon>Asanoa</taxon>
    </lineage>
</organism>
<evidence type="ECO:0000313" key="1">
    <source>
        <dbReference type="EMBL" id="GIF73559.1"/>
    </source>
</evidence>
<evidence type="ECO:0008006" key="3">
    <source>
        <dbReference type="Google" id="ProtNLM"/>
    </source>
</evidence>
<sequence length="216" mass="22323">MAGAGVGLVSKPAALNPPAMSVADAANLRLAAAVNATVHTSFRLKVSTSLPQVLEGEYDPAGSKGYLRSTSAAGEVWEFRIIGDDGYLRSGPRSGKPTFQKLTGVTGFPIRGGVNNARGGSPTVDPAELLRALESRGRVKDMGPSGSGANAVNTYVVSTDSASQDGQRTESTTVMVGVDSGKVSKIVFNAQVAGHDPLEMTLEFSGYGLVVNVERP</sequence>
<keyword evidence="2" id="KW-1185">Reference proteome</keyword>
<gene>
    <name evidence="1" type="ORF">Asi02nite_30770</name>
</gene>
<reference evidence="1 2" key="1">
    <citation type="submission" date="2021-01" db="EMBL/GenBank/DDBJ databases">
        <title>Whole genome shotgun sequence of Asanoa siamensis NBRC 107932.</title>
        <authorList>
            <person name="Komaki H."/>
            <person name="Tamura T."/>
        </authorList>
    </citation>
    <scope>NUCLEOTIDE SEQUENCE [LARGE SCALE GENOMIC DNA]</scope>
    <source>
        <strain evidence="1 2">NBRC 107932</strain>
    </source>
</reference>
<protein>
    <recommendedName>
        <fullName evidence="3">Lipoprotein LprG</fullName>
    </recommendedName>
</protein>
<comment type="caution">
    <text evidence="1">The sequence shown here is derived from an EMBL/GenBank/DDBJ whole genome shotgun (WGS) entry which is preliminary data.</text>
</comment>
<accession>A0ABQ4CQK2</accession>
<proteinExistence type="predicted"/>
<evidence type="ECO:0000313" key="2">
    <source>
        <dbReference type="Proteomes" id="UP000604117"/>
    </source>
</evidence>